<evidence type="ECO:0000256" key="1">
    <source>
        <dbReference type="SAM" id="SignalP"/>
    </source>
</evidence>
<accession>A0A2V4MMI6</accession>
<proteinExistence type="predicted"/>
<reference evidence="2 3" key="1">
    <citation type="submission" date="2018-05" db="EMBL/GenBank/DDBJ databases">
        <title>Oceanovita maritima gen. nov., sp. nov., a marine bacterium in the family Rhodobacteraceae isolated from surface seawater of Lundu port Xiamen, China.</title>
        <authorList>
            <person name="Hetharua B.H."/>
            <person name="Min D."/>
            <person name="Liao H."/>
            <person name="Tian Y."/>
        </authorList>
    </citation>
    <scope>NUCLEOTIDE SEQUENCE [LARGE SCALE GENOMIC DNA]</scope>
    <source>
        <strain evidence="2 3">FSX-11</strain>
    </source>
</reference>
<dbReference type="EMBL" id="QFVT01000004">
    <property type="protein sequence ID" value="PYC47915.1"/>
    <property type="molecule type" value="Genomic_DNA"/>
</dbReference>
<organism evidence="2 3">
    <name type="scientific">Litorivita pollutaquae</name>
    <dbReference type="NCBI Taxonomy" id="2200892"/>
    <lineage>
        <taxon>Bacteria</taxon>
        <taxon>Pseudomonadati</taxon>
        <taxon>Pseudomonadota</taxon>
        <taxon>Alphaproteobacteria</taxon>
        <taxon>Rhodobacterales</taxon>
        <taxon>Paracoccaceae</taxon>
        <taxon>Litorivita</taxon>
    </lineage>
</organism>
<evidence type="ECO:0000313" key="2">
    <source>
        <dbReference type="EMBL" id="PYC47915.1"/>
    </source>
</evidence>
<dbReference type="RefSeq" id="WP_110795565.1">
    <property type="nucleotide sequence ID" value="NZ_KZ826483.1"/>
</dbReference>
<comment type="caution">
    <text evidence="2">The sequence shown here is derived from an EMBL/GenBank/DDBJ whole genome shotgun (WGS) entry which is preliminary data.</text>
</comment>
<dbReference type="Proteomes" id="UP000248012">
    <property type="component" value="Unassembled WGS sequence"/>
</dbReference>
<feature type="chain" id="PRO_5016020229" description="Transporter" evidence="1">
    <location>
        <begin position="20"/>
        <end position="216"/>
    </location>
</feature>
<sequence length="216" mass="23346">MLRLVVLFALLANPLFAGAWPRGQGNGFASVSFQLTDRDFLPPVNTYTALYLEYGVTDKITLGLDTGRGVSGKNKTILFASHPLLSTNNGHKFGVDLGFGYLAGEPAIRPGLSYGKGFSTDKGSGWVAVDTVMEYTLTTGRVDLKSDITFGLSYHPTMKTILQLQTGISALDPPFARFAPSFVFKTGEQTNIEVGLAVGLVGDNNYGFKVGMWRDF</sequence>
<keyword evidence="1" id="KW-0732">Signal</keyword>
<feature type="signal peptide" evidence="1">
    <location>
        <begin position="1"/>
        <end position="19"/>
    </location>
</feature>
<protein>
    <recommendedName>
        <fullName evidence="4">Transporter</fullName>
    </recommendedName>
</protein>
<evidence type="ECO:0008006" key="4">
    <source>
        <dbReference type="Google" id="ProtNLM"/>
    </source>
</evidence>
<dbReference type="OrthoDB" id="7857490at2"/>
<keyword evidence="3" id="KW-1185">Reference proteome</keyword>
<evidence type="ECO:0000313" key="3">
    <source>
        <dbReference type="Proteomes" id="UP000248012"/>
    </source>
</evidence>
<gene>
    <name evidence="2" type="ORF">DI396_07455</name>
</gene>
<name>A0A2V4MMI6_9RHOB</name>
<dbReference type="AlphaFoldDB" id="A0A2V4MMI6"/>